<evidence type="ECO:0000313" key="3">
    <source>
        <dbReference type="EMBL" id="CAD9495157.1"/>
    </source>
</evidence>
<dbReference type="PANTHER" id="PTHR43798">
    <property type="entry name" value="MONOACYLGLYCEROL LIPASE"/>
    <property type="match status" value="1"/>
</dbReference>
<gene>
    <name evidence="3" type="ORF">HTAM1171_LOCUS6477</name>
</gene>
<feature type="domain" description="AB hydrolase-1" evidence="2">
    <location>
        <begin position="70"/>
        <end position="325"/>
    </location>
</feature>
<dbReference type="Gene3D" id="3.40.50.1820">
    <property type="entry name" value="alpha/beta hydrolase"/>
    <property type="match status" value="1"/>
</dbReference>
<dbReference type="AlphaFoldDB" id="A0A7S2HNH5"/>
<proteinExistence type="predicted"/>
<dbReference type="EMBL" id="HBGV01010510">
    <property type="protein sequence ID" value="CAD9495157.1"/>
    <property type="molecule type" value="Transcribed_RNA"/>
</dbReference>
<sequence length="396" mass="44712">MLSKLAYAAMTLAALGTASADTVLDEHFCQIYYTLDDGNCPVLRDTVRSEIRGEGTPTLELGDPTSQPALVFLHGWPDTSATWANQFAVFCGEDKEYFCVAPSITDFHPDVPLADPSDLSWIRQLEKYHAVIEELGLSGITLVSFDFGAIYGYHFVYKYPHLISRHVSMDIPMTPGSKDLAPGNVDFMYLPYYQQVNIYSYLAGDDKAMNLGINTVVGDPPCKACRIAPDAKIGAGARTGWGYYIFVKTEDPWTEDLSDIPYEQWEFDFIPSYPEDIPMLYLYSPSFLSPTFIDWIDQRGDGVSGHMLVPDADHWLSIRQPEIVNAKLAEWFSATNAHDGFNCDDKNPCDPLLMEGKYYYPYIEDEKFVRCSEHGKCYVRPCPDDEVWDRDLNTCV</sequence>
<dbReference type="InterPro" id="IPR050266">
    <property type="entry name" value="AB_hydrolase_sf"/>
</dbReference>
<dbReference type="GO" id="GO:0016020">
    <property type="term" value="C:membrane"/>
    <property type="evidence" value="ECO:0007669"/>
    <property type="project" value="TreeGrafter"/>
</dbReference>
<dbReference type="PANTHER" id="PTHR43798:SF33">
    <property type="entry name" value="HYDROLASE, PUTATIVE (AFU_ORTHOLOGUE AFUA_2G14860)-RELATED"/>
    <property type="match status" value="1"/>
</dbReference>
<accession>A0A7S2HNH5</accession>
<dbReference type="SUPFAM" id="SSF53474">
    <property type="entry name" value="alpha/beta-Hydrolases"/>
    <property type="match status" value="1"/>
</dbReference>
<dbReference type="InterPro" id="IPR000073">
    <property type="entry name" value="AB_hydrolase_1"/>
</dbReference>
<keyword evidence="1" id="KW-0732">Signal</keyword>
<evidence type="ECO:0000259" key="2">
    <source>
        <dbReference type="Pfam" id="PF12697"/>
    </source>
</evidence>
<evidence type="ECO:0000256" key="1">
    <source>
        <dbReference type="SAM" id="SignalP"/>
    </source>
</evidence>
<dbReference type="InterPro" id="IPR029058">
    <property type="entry name" value="AB_hydrolase_fold"/>
</dbReference>
<organism evidence="3">
    <name type="scientific">Helicotheca tamesis</name>
    <dbReference type="NCBI Taxonomy" id="374047"/>
    <lineage>
        <taxon>Eukaryota</taxon>
        <taxon>Sar</taxon>
        <taxon>Stramenopiles</taxon>
        <taxon>Ochrophyta</taxon>
        <taxon>Bacillariophyta</taxon>
        <taxon>Mediophyceae</taxon>
        <taxon>Lithodesmiophycidae</taxon>
        <taxon>Lithodesmiales</taxon>
        <taxon>Lithodesmiaceae</taxon>
        <taxon>Helicotheca</taxon>
    </lineage>
</organism>
<feature type="chain" id="PRO_5031493938" description="AB hydrolase-1 domain-containing protein" evidence="1">
    <location>
        <begin position="21"/>
        <end position="396"/>
    </location>
</feature>
<protein>
    <recommendedName>
        <fullName evidence="2">AB hydrolase-1 domain-containing protein</fullName>
    </recommendedName>
</protein>
<reference evidence="3" key="1">
    <citation type="submission" date="2021-01" db="EMBL/GenBank/DDBJ databases">
        <authorList>
            <person name="Corre E."/>
            <person name="Pelletier E."/>
            <person name="Niang G."/>
            <person name="Scheremetjew M."/>
            <person name="Finn R."/>
            <person name="Kale V."/>
            <person name="Holt S."/>
            <person name="Cochrane G."/>
            <person name="Meng A."/>
            <person name="Brown T."/>
            <person name="Cohen L."/>
        </authorList>
    </citation>
    <scope>NUCLEOTIDE SEQUENCE</scope>
    <source>
        <strain evidence="3">CCMP826</strain>
    </source>
</reference>
<name>A0A7S2HNH5_9STRA</name>
<dbReference type="Pfam" id="PF12697">
    <property type="entry name" value="Abhydrolase_6"/>
    <property type="match status" value="1"/>
</dbReference>
<feature type="signal peptide" evidence="1">
    <location>
        <begin position="1"/>
        <end position="20"/>
    </location>
</feature>